<dbReference type="RefSeq" id="WP_179406999.1">
    <property type="nucleotide sequence ID" value="NZ_BMGF01000002.1"/>
</dbReference>
<dbReference type="AlphaFoldDB" id="A0A7Z0BSN3"/>
<protein>
    <submittedName>
        <fullName evidence="1">Uncharacterized protein</fullName>
    </submittedName>
</protein>
<dbReference type="Proteomes" id="UP000522081">
    <property type="component" value="Unassembled WGS sequence"/>
</dbReference>
<proteinExistence type="predicted"/>
<gene>
    <name evidence="1" type="ORF">FHS75_001440</name>
</gene>
<dbReference type="EMBL" id="JACBZF010000002">
    <property type="protein sequence ID" value="NYH95121.1"/>
    <property type="molecule type" value="Genomic_DNA"/>
</dbReference>
<reference evidence="1 2" key="1">
    <citation type="submission" date="2020-07" db="EMBL/GenBank/DDBJ databases">
        <title>Genomic Encyclopedia of Type Strains, Phase IV (KMG-IV): sequencing the most valuable type-strain genomes for metagenomic binning, comparative biology and taxonomic classification.</title>
        <authorList>
            <person name="Goeker M."/>
        </authorList>
    </citation>
    <scope>NUCLEOTIDE SEQUENCE [LARGE SCALE GENOMIC DNA]</scope>
    <source>
        <strain evidence="1 2">DSM 29043</strain>
    </source>
</reference>
<evidence type="ECO:0000313" key="2">
    <source>
        <dbReference type="Proteomes" id="UP000522081"/>
    </source>
</evidence>
<accession>A0A7Z0BSN3</accession>
<comment type="caution">
    <text evidence="1">The sequence shown here is derived from an EMBL/GenBank/DDBJ whole genome shotgun (WGS) entry which is preliminary data.</text>
</comment>
<keyword evidence="2" id="KW-1185">Reference proteome</keyword>
<organism evidence="1 2">
    <name type="scientific">Novosphingobium marinum</name>
    <dbReference type="NCBI Taxonomy" id="1514948"/>
    <lineage>
        <taxon>Bacteria</taxon>
        <taxon>Pseudomonadati</taxon>
        <taxon>Pseudomonadota</taxon>
        <taxon>Alphaproteobacteria</taxon>
        <taxon>Sphingomonadales</taxon>
        <taxon>Sphingomonadaceae</taxon>
        <taxon>Novosphingobium</taxon>
    </lineage>
</organism>
<sequence length="300" mass="33499">MSSDIPRDLRRVVFFKNRDGTRGKDASGNLLVDALGMPKRHEVSPIWAMVGPEGNKADGEILPRYQEAAISLATSPFFKRTWDSDFDGAKFFMIRDRWIEACEAARAHDWDVDLRHAEFRRSMDERAAEVGRSTRRFRNAIAMDRQWGAQKLAFFLWAAFENRDVGDDEAGKMMSSVPTDAILCALDRFAEHCETPLGRGSGSIPFGPVHFLKLPRRLTASMVEVALALELADLFSCWRAYTPKVLPLAGRTPSLTSGTPWKPLTHFVDAAFGNEGSTPGLQKRAEAMAVNVVIWGLPSR</sequence>
<name>A0A7Z0BSN3_9SPHN</name>
<evidence type="ECO:0000313" key="1">
    <source>
        <dbReference type="EMBL" id="NYH95121.1"/>
    </source>
</evidence>